<evidence type="ECO:0000313" key="2">
    <source>
        <dbReference type="EMBL" id="ASD63015.1"/>
    </source>
</evidence>
<dbReference type="RefSeq" id="WP_088564600.1">
    <property type="nucleotide sequence ID" value="NZ_CP020946.1"/>
</dbReference>
<feature type="chain" id="PRO_5011989286" description="FecR protein domain-containing protein" evidence="1">
    <location>
        <begin position="20"/>
        <end position="210"/>
    </location>
</feature>
<organism evidence="2 3">
    <name type="scientific">Bdellovibrio bacteriovorus</name>
    <dbReference type="NCBI Taxonomy" id="959"/>
    <lineage>
        <taxon>Bacteria</taxon>
        <taxon>Pseudomonadati</taxon>
        <taxon>Bdellovibrionota</taxon>
        <taxon>Bdellovibrionia</taxon>
        <taxon>Bdellovibrionales</taxon>
        <taxon>Pseudobdellovibrionaceae</taxon>
        <taxon>Bdellovibrio</taxon>
    </lineage>
</organism>
<feature type="signal peptide" evidence="1">
    <location>
        <begin position="1"/>
        <end position="19"/>
    </location>
</feature>
<proteinExistence type="predicted"/>
<protein>
    <recommendedName>
        <fullName evidence="4">FecR protein domain-containing protein</fullName>
    </recommendedName>
</protein>
<sequence length="210" mass="23335">MKALWVAICLLSVSLTSLAEEQLASVRVVKGRLELLNQDGRAVAIKDGAVKLEISKPSKLSSPVRWMKNERVVRIQDQGHVFEFRIPKSSIKGEGQFLVSAEAAEQSANLSSVVQKSDVTSERLEVVKGCSYFVLVPTPVTRVDSNGNISTTIEIQQQSYSGRQDVLVHAMNWTEQVIIQVYNEEGTIEIKSEPVARHDEVVVRELSDCR</sequence>
<dbReference type="EMBL" id="CP020946">
    <property type="protein sequence ID" value="ASD63015.1"/>
    <property type="molecule type" value="Genomic_DNA"/>
</dbReference>
<dbReference type="AlphaFoldDB" id="A0A1Z3N6C2"/>
<gene>
    <name evidence="2" type="ORF">B9G79_05245</name>
</gene>
<evidence type="ECO:0000256" key="1">
    <source>
        <dbReference type="SAM" id="SignalP"/>
    </source>
</evidence>
<dbReference type="Proteomes" id="UP000197003">
    <property type="component" value="Chromosome"/>
</dbReference>
<keyword evidence="1" id="KW-0732">Signal</keyword>
<dbReference type="OrthoDB" id="9821625at2"/>
<name>A0A1Z3N6C2_BDEBC</name>
<accession>A0A1Z3N6C2</accession>
<evidence type="ECO:0000313" key="3">
    <source>
        <dbReference type="Proteomes" id="UP000197003"/>
    </source>
</evidence>
<evidence type="ECO:0008006" key="4">
    <source>
        <dbReference type="Google" id="ProtNLM"/>
    </source>
</evidence>
<reference evidence="2 3" key="1">
    <citation type="submission" date="2017-04" db="EMBL/GenBank/DDBJ databases">
        <title>Whole genome sequence of Bdellovibrio bacteriovorus strain SSB218315.</title>
        <authorList>
            <person name="Oyedara O."/>
            <person name="Rodriguez-Perez M.A."/>
        </authorList>
    </citation>
    <scope>NUCLEOTIDE SEQUENCE [LARGE SCALE GENOMIC DNA]</scope>
    <source>
        <strain evidence="2 3">SSB218315</strain>
    </source>
</reference>